<keyword evidence="4" id="KW-1185">Reference proteome</keyword>
<evidence type="ECO:0000313" key="4">
    <source>
        <dbReference type="Proteomes" id="UP000198282"/>
    </source>
</evidence>
<name>A0A239P694_9ACTN</name>
<evidence type="ECO:0000256" key="1">
    <source>
        <dbReference type="SAM" id="MobiDB-lite"/>
    </source>
</evidence>
<sequence>MTGKRAAYPTDLSDTEWQALVSLVPPVKSGGRPTEHSRREIVNALAYWLWAGCAWRLLPHDPRPWQTVYHYWRLWRIEGRWEQILTALREQERTRQGRHPLPSAGILDSQSAKTTEKGGCTATTAPRKQAAVNAISSSTHSGSSARRT</sequence>
<evidence type="ECO:0000259" key="2">
    <source>
        <dbReference type="Pfam" id="PF13340"/>
    </source>
</evidence>
<evidence type="ECO:0000313" key="3">
    <source>
        <dbReference type="EMBL" id="SNT62303.1"/>
    </source>
</evidence>
<accession>A0A239P694</accession>
<proteinExistence type="predicted"/>
<dbReference type="PANTHER" id="PTHR30007">
    <property type="entry name" value="PHP DOMAIN PROTEIN"/>
    <property type="match status" value="1"/>
</dbReference>
<dbReference type="AlphaFoldDB" id="A0A239P694"/>
<dbReference type="EMBL" id="FZOD01000089">
    <property type="protein sequence ID" value="SNT62303.1"/>
    <property type="molecule type" value="Genomic_DNA"/>
</dbReference>
<dbReference type="InterPro" id="IPR025161">
    <property type="entry name" value="IS402-like_dom"/>
</dbReference>
<dbReference type="Proteomes" id="UP000198282">
    <property type="component" value="Unassembled WGS sequence"/>
</dbReference>
<dbReference type="Pfam" id="PF13340">
    <property type="entry name" value="DUF4096"/>
    <property type="match status" value="1"/>
</dbReference>
<feature type="domain" description="Insertion element IS402-like" evidence="2">
    <location>
        <begin position="12"/>
        <end position="84"/>
    </location>
</feature>
<protein>
    <submittedName>
        <fullName evidence="3">Transposase</fullName>
    </submittedName>
</protein>
<organism evidence="3 4">
    <name type="scientific">Streptosporangium subroseum</name>
    <dbReference type="NCBI Taxonomy" id="106412"/>
    <lineage>
        <taxon>Bacteria</taxon>
        <taxon>Bacillati</taxon>
        <taxon>Actinomycetota</taxon>
        <taxon>Actinomycetes</taxon>
        <taxon>Streptosporangiales</taxon>
        <taxon>Streptosporangiaceae</taxon>
        <taxon>Streptosporangium</taxon>
    </lineage>
</organism>
<reference evidence="3 4" key="1">
    <citation type="submission" date="2017-06" db="EMBL/GenBank/DDBJ databases">
        <authorList>
            <person name="Kim H.J."/>
            <person name="Triplett B.A."/>
        </authorList>
    </citation>
    <scope>NUCLEOTIDE SEQUENCE [LARGE SCALE GENOMIC DNA]</scope>
    <source>
        <strain evidence="3 4">CGMCC 4.2132</strain>
    </source>
</reference>
<feature type="compositionally biased region" description="Low complexity" evidence="1">
    <location>
        <begin position="136"/>
        <end position="148"/>
    </location>
</feature>
<gene>
    <name evidence="3" type="ORF">SAMN05216276_108929</name>
</gene>
<dbReference type="PANTHER" id="PTHR30007:SF0">
    <property type="entry name" value="TRANSPOSASE"/>
    <property type="match status" value="1"/>
</dbReference>
<feature type="region of interest" description="Disordered" evidence="1">
    <location>
        <begin position="91"/>
        <end position="148"/>
    </location>
</feature>